<sequence length="52" mass="5920">MNLRIIVSNKILKIKNKYTISNETALSITNGIYTTFVEDTLNSISIFDINKI</sequence>
<dbReference type="Proteomes" id="UP001597138">
    <property type="component" value="Unassembled WGS sequence"/>
</dbReference>
<organism evidence="1 2">
    <name type="scientific">Flavobacterium artemisiae</name>
    <dbReference type="NCBI Taxonomy" id="2126556"/>
    <lineage>
        <taxon>Bacteria</taxon>
        <taxon>Pseudomonadati</taxon>
        <taxon>Bacteroidota</taxon>
        <taxon>Flavobacteriia</taxon>
        <taxon>Flavobacteriales</taxon>
        <taxon>Flavobacteriaceae</taxon>
        <taxon>Flavobacterium</taxon>
    </lineage>
</organism>
<dbReference type="RefSeq" id="WP_379817734.1">
    <property type="nucleotide sequence ID" value="NZ_JBHUHW010000027.1"/>
</dbReference>
<evidence type="ECO:0000313" key="2">
    <source>
        <dbReference type="Proteomes" id="UP001597138"/>
    </source>
</evidence>
<reference evidence="2" key="1">
    <citation type="journal article" date="2019" name="Int. J. Syst. Evol. Microbiol.">
        <title>The Global Catalogue of Microorganisms (GCM) 10K type strain sequencing project: providing services to taxonomists for standard genome sequencing and annotation.</title>
        <authorList>
            <consortium name="The Broad Institute Genomics Platform"/>
            <consortium name="The Broad Institute Genome Sequencing Center for Infectious Disease"/>
            <person name="Wu L."/>
            <person name="Ma J."/>
        </authorList>
    </citation>
    <scope>NUCLEOTIDE SEQUENCE [LARGE SCALE GENOMIC DNA]</scope>
    <source>
        <strain evidence="2">CCUG 70865</strain>
    </source>
</reference>
<keyword evidence="2" id="KW-1185">Reference proteome</keyword>
<comment type="caution">
    <text evidence="1">The sequence shown here is derived from an EMBL/GenBank/DDBJ whole genome shotgun (WGS) entry which is preliminary data.</text>
</comment>
<accession>A0ABW4HC49</accession>
<dbReference type="EMBL" id="JBHUDZ010000009">
    <property type="protein sequence ID" value="MFD1602897.1"/>
    <property type="molecule type" value="Genomic_DNA"/>
</dbReference>
<gene>
    <name evidence="1" type="ORF">ACFSC2_09130</name>
</gene>
<name>A0ABW4HC49_9FLAO</name>
<proteinExistence type="predicted"/>
<evidence type="ECO:0000313" key="1">
    <source>
        <dbReference type="EMBL" id="MFD1602897.1"/>
    </source>
</evidence>
<protein>
    <submittedName>
        <fullName evidence="1">Uncharacterized protein</fullName>
    </submittedName>
</protein>